<feature type="domain" description="AAA+ ATPase" evidence="1">
    <location>
        <begin position="318"/>
        <end position="445"/>
    </location>
</feature>
<evidence type="ECO:0000259" key="1">
    <source>
        <dbReference type="SMART" id="SM00382"/>
    </source>
</evidence>
<dbReference type="Proteomes" id="UP000199307">
    <property type="component" value="Unassembled WGS sequence"/>
</dbReference>
<reference evidence="2 3" key="1">
    <citation type="submission" date="2016-10" db="EMBL/GenBank/DDBJ databases">
        <authorList>
            <person name="Varghese N."/>
            <person name="Submissions S."/>
        </authorList>
    </citation>
    <scope>NUCLEOTIDE SEQUENCE [LARGE SCALE GENOMIC DNA]</scope>
    <source>
        <strain evidence="2 3">CGMCC 1.6859</strain>
    </source>
</reference>
<sequence length="1747" mass="202025">MSDKKNGMRNVATPKQTGGGGFTFEDKVTAWFCSHFLGNTLPFNKEVGKIIRMDFQVRPEGWLFDDLLLTLKNKEEEKCRIAISVKSNVQFNTTGPSDDLKNDLWNQFVGEPKRVFDPSKDYLCIVNSTIPASISEDLKALLAAASSMDPKVFLHRITSEDGGFSQTKKQLFDSFQCPAAIASAHKIIALDTVKLLSRIFLFEFDFQNTNSSDENLIIKMLADILLQPDGIKELDMYYSMCNIGREYAPVSGYLDYTKLLNRFGINYELKAFPNHKNDWSKIHAQSSLLAGLIQDSIGGKLKLDRTIELNNLKKCIDDNQVVFVLGKSGFGKSVLVKDMIRRVSAVENNFIWIDAQCLNHGGLSQYFGLQHSITQLFEYSKKTCSYLIIDGIDRFFREEDLKQLHEILSKAVVLDSGWKVIFTCQSDDYSEVIERLYRINIPLKSESYIVDLNISNHLAAIYKEIPQLSDLFKHAHLHAVLNNLKYLDLLAFKLLSGKTVPENGFLGETTIIDWIWKEEFDSTGSRFMQEYAAKQAQMFSASVPATDFSISELIPLEKLKSGKKIYENDDKLYLTHDLLGDWARYKILRSRDANLKPYLLSLELGSPLWRKAIRLYGIYLLEKNDEGNSWKILMRSLSEHEPGEKIVQDLLLESIFFSSDTYKYLTLVYDVMKEDEGKLFNRFIGQFLIKATVPNRNVMDYAKKQGKLTAAEAASYHRIPDFLYWPGLIEFLYEHKEEAIEITGKKLAVLCSMWLDYTELGFPFRKEVAAIALENAHRMFSFKFNGGYISGDSDQFVFKAFLAGVNEYPKEVSELALKLCKRIKSERLPKEKKENEIIVNPVKSFISAAKIRNETQWPDGPYERVDDAFAKICLNEHALNPLIALLPQKAMEITLALLIERPKEVSFAFTSSHYNLDINDPRGWFPPFYNRGPFAAFFRCHPFIGVELVVKFVNFATKQWTNDFAHKKITIPAIEVSYESKPRYFTGNESVYYWFRDTAGAPHSVVSALQALEKFLIDQSDKSNDIGPFVDFILKQGTSAALLGVLNSVGKYDPKHYLKSLNALLPVADFYFLEKDLDFGGGGIEGYQMTGAYRFDPRTWELAKEWHNMPQRRMSMGAVCRTLFMDNEKLREQYTEITAEWTVLLGRIDNRRTSDYLKRLISFFDFSNYFKQETESGHSWAYKEPEALSRQLESARSDAELGLDLFAYPFQCLEAIKNGRKLDLAECEGLWQSVLSIDETEEEYLYISYGGRHQCVLAGCAFLFENKEIWIAHYPEIKEWTITFIEKALKNYQPLPNSFYQTDMEDSWSSFASRILASVWSEDLNNKQVRTLIAELVLKCPFDNLSILFNETAKYVSWSESDFVQLQNLVVLVALGRDKDYSAKLPNYGIERPAIEQKPFDFNKIAEEIIQDFICSRIESKLIDWSQLREIKSKNNGSWDFNDQNFEKRPGINKVMLHHAFVVAPDLEGLSQEDRRHLCQLWRQMLEQMLFERGQIQENFSHRSEYPDEFDIWILGRISRIVLDIEEGDNLIGEELWKPFFEYGPQMAEWIVVFIENYFIKNIEREDKKNVFYKCWISMIEFAESCETWKRDRYYSGKDINQALLSINETMINWWNNDKYAFFYDKAILEVIKWGQKNRFDQDVVYRILLLLKTTPGLNFIKEGLDIVNRYLALSRIGDKIGPPKEYVKREFKYEHSLAGTASFLWENCSSQIKADNEVLKGFKEIVTYLVSRQNPIGLELQERILL</sequence>
<dbReference type="Gene3D" id="3.40.50.300">
    <property type="entry name" value="P-loop containing nucleotide triphosphate hydrolases"/>
    <property type="match status" value="1"/>
</dbReference>
<evidence type="ECO:0000313" key="2">
    <source>
        <dbReference type="EMBL" id="SCY13939.1"/>
    </source>
</evidence>
<dbReference type="InterPro" id="IPR027417">
    <property type="entry name" value="P-loop_NTPase"/>
</dbReference>
<dbReference type="EMBL" id="FMVC01000002">
    <property type="protein sequence ID" value="SCY13939.1"/>
    <property type="molecule type" value="Genomic_DNA"/>
</dbReference>
<dbReference type="CDD" id="cd01120">
    <property type="entry name" value="RecA-like_superfamily"/>
    <property type="match status" value="1"/>
</dbReference>
<comment type="caution">
    <text evidence="2">The sequence shown here is derived from an EMBL/GenBank/DDBJ whole genome shotgun (WGS) entry which is preliminary data.</text>
</comment>
<dbReference type="RefSeq" id="WP_091129982.1">
    <property type="nucleotide sequence ID" value="NZ_FMVC01000002.1"/>
</dbReference>
<accession>A0ABY0LG47</accession>
<organism evidence="2 3">
    <name type="scientific">Flavobacterium anhuiense</name>
    <dbReference type="NCBI Taxonomy" id="459526"/>
    <lineage>
        <taxon>Bacteria</taxon>
        <taxon>Pseudomonadati</taxon>
        <taxon>Bacteroidota</taxon>
        <taxon>Flavobacteriia</taxon>
        <taxon>Flavobacteriales</taxon>
        <taxon>Flavobacteriaceae</taxon>
        <taxon>Flavobacterium</taxon>
    </lineage>
</organism>
<gene>
    <name evidence="2" type="ORF">SAMN02927916_1238</name>
</gene>
<protein>
    <recommendedName>
        <fullName evidence="1">AAA+ ATPase domain-containing protein</fullName>
    </recommendedName>
</protein>
<proteinExistence type="predicted"/>
<name>A0ABY0LG47_9FLAO</name>
<evidence type="ECO:0000313" key="3">
    <source>
        <dbReference type="Proteomes" id="UP000199307"/>
    </source>
</evidence>
<dbReference type="SUPFAM" id="SSF52540">
    <property type="entry name" value="P-loop containing nucleoside triphosphate hydrolases"/>
    <property type="match status" value="1"/>
</dbReference>
<dbReference type="SMART" id="SM00382">
    <property type="entry name" value="AAA"/>
    <property type="match status" value="1"/>
</dbReference>
<dbReference type="InterPro" id="IPR003593">
    <property type="entry name" value="AAA+_ATPase"/>
</dbReference>
<keyword evidence="3" id="KW-1185">Reference proteome</keyword>